<keyword evidence="2" id="KW-1185">Reference proteome</keyword>
<protein>
    <submittedName>
        <fullName evidence="1">Signal peptide peptidase SppA</fullName>
    </submittedName>
</protein>
<dbReference type="EMBL" id="CP113520">
    <property type="protein sequence ID" value="WAJ29030.1"/>
    <property type="molecule type" value="Genomic_DNA"/>
</dbReference>
<proteinExistence type="predicted"/>
<organism evidence="1 2">
    <name type="scientific">Antarcticirhabdus aurantiaca</name>
    <dbReference type="NCBI Taxonomy" id="2606717"/>
    <lineage>
        <taxon>Bacteria</taxon>
        <taxon>Pseudomonadati</taxon>
        <taxon>Pseudomonadota</taxon>
        <taxon>Alphaproteobacteria</taxon>
        <taxon>Hyphomicrobiales</taxon>
        <taxon>Aurantimonadaceae</taxon>
        <taxon>Antarcticirhabdus</taxon>
    </lineage>
</organism>
<name>A0ACD4NQU2_9HYPH</name>
<evidence type="ECO:0000313" key="2">
    <source>
        <dbReference type="Proteomes" id="UP001163223"/>
    </source>
</evidence>
<evidence type="ECO:0000313" key="1">
    <source>
        <dbReference type="EMBL" id="WAJ29030.1"/>
    </source>
</evidence>
<dbReference type="Proteomes" id="UP001163223">
    <property type="component" value="Chromosome"/>
</dbReference>
<sequence>MALSPDDMIDRRRLRRKLGFWRVAAILVAALAVLALPFAAGWTGKPATVGIDQIARVSVEGLITEDRDLLELLDRLAEDDYVKAVIVRVDSPGGTTVGGETIFNALRRIAETKPVVAEVGTLAASAGYLIAMASDHIVAHDTSIVGSIGVIFQYVDASKLLSTIGVDVLAVKSSPMKAEPSPFAPAPPESIEMIRRMILDSYAWFVGLVAERRGFTQAEAQVLADGSVWTGRQALERRLIDALGGEDAARAWLEKERGIPAGTAIVDREPDKDGYGIPLLGGAKALVLSTIGLDPTIAEPMTGLVSLWSPGTPGAP</sequence>
<gene>
    <name evidence="1" type="primary">sppA</name>
    <name evidence="1" type="ORF">OXU80_01910</name>
</gene>
<reference evidence="1" key="1">
    <citation type="submission" date="2022-11" db="EMBL/GenBank/DDBJ databases">
        <title>beta-Carotene-producing bacterium, Jeongeuplla avenae sp. nov., alleviates the salt stress of Arabidopsis seedlings.</title>
        <authorList>
            <person name="Jiang L."/>
            <person name="Lee J."/>
        </authorList>
    </citation>
    <scope>NUCLEOTIDE SEQUENCE</scope>
    <source>
        <strain evidence="1">DY_R2A_6</strain>
    </source>
</reference>
<accession>A0ACD4NQU2</accession>